<gene>
    <name evidence="1" type="ORF">JR050_20075</name>
</gene>
<dbReference type="SUPFAM" id="SSF81301">
    <property type="entry name" value="Nucleotidyltransferase"/>
    <property type="match status" value="1"/>
</dbReference>
<dbReference type="EMBL" id="JAFELM010000045">
    <property type="protein sequence ID" value="MBM6619967.1"/>
    <property type="molecule type" value="Genomic_DNA"/>
</dbReference>
<dbReference type="PANTHER" id="PTHR34822:SF1">
    <property type="entry name" value="GRPB FAMILY PROTEIN"/>
    <property type="match status" value="1"/>
</dbReference>
<dbReference type="InterPro" id="IPR007344">
    <property type="entry name" value="GrpB/CoaE"/>
</dbReference>
<dbReference type="Proteomes" id="UP001518925">
    <property type="component" value="Unassembled WGS sequence"/>
</dbReference>
<dbReference type="InterPro" id="IPR043519">
    <property type="entry name" value="NT_sf"/>
</dbReference>
<keyword evidence="2" id="KW-1185">Reference proteome</keyword>
<protein>
    <submittedName>
        <fullName evidence="1">GrpB family protein</fullName>
    </submittedName>
</protein>
<dbReference type="Pfam" id="PF04229">
    <property type="entry name" value="GrpB"/>
    <property type="match status" value="1"/>
</dbReference>
<evidence type="ECO:0000313" key="2">
    <source>
        <dbReference type="Proteomes" id="UP001518925"/>
    </source>
</evidence>
<organism evidence="1 2">
    <name type="scientific">Bacillus suaedaesalsae</name>
    <dbReference type="NCBI Taxonomy" id="2810349"/>
    <lineage>
        <taxon>Bacteria</taxon>
        <taxon>Bacillati</taxon>
        <taxon>Bacillota</taxon>
        <taxon>Bacilli</taxon>
        <taxon>Bacillales</taxon>
        <taxon>Bacillaceae</taxon>
        <taxon>Bacillus</taxon>
    </lineage>
</organism>
<dbReference type="Gene3D" id="3.30.460.10">
    <property type="entry name" value="Beta Polymerase, domain 2"/>
    <property type="match status" value="1"/>
</dbReference>
<proteinExistence type="predicted"/>
<reference evidence="1 2" key="1">
    <citation type="submission" date="2021-02" db="EMBL/GenBank/DDBJ databases">
        <title>Bacillus sp. RD4P76, an endophyte from a halophyte.</title>
        <authorList>
            <person name="Sun J.-Q."/>
        </authorList>
    </citation>
    <scope>NUCLEOTIDE SEQUENCE [LARGE SCALE GENOMIC DNA]</scope>
    <source>
        <strain evidence="1 2">RD4P76</strain>
    </source>
</reference>
<sequence length="169" mass="20041">MRKIEVVPYQENWRNLYHTEEQLLRNVLGEQLSQIHHIGSTSIPRMMAKPIIDILIEVNNIDKVDSFNHIFIKIGYEPKGENGIKNRRYFQKGGNDRTHHVHIFPAGHSEVTRHLAFRDYLIAHPTEAKRYEELKRKLASQYIHNPNLYSEGKNELVKELDKKAKKWYE</sequence>
<accession>A0ABS2DNA5</accession>
<dbReference type="PANTHER" id="PTHR34822">
    <property type="entry name" value="GRPB DOMAIN PROTEIN (AFU_ORTHOLOGUE AFUA_1G01530)"/>
    <property type="match status" value="1"/>
</dbReference>
<name>A0ABS2DNA5_9BACI</name>
<comment type="caution">
    <text evidence="1">The sequence shown here is derived from an EMBL/GenBank/DDBJ whole genome shotgun (WGS) entry which is preliminary data.</text>
</comment>
<evidence type="ECO:0000313" key="1">
    <source>
        <dbReference type="EMBL" id="MBM6619967.1"/>
    </source>
</evidence>
<dbReference type="RefSeq" id="WP_204205438.1">
    <property type="nucleotide sequence ID" value="NZ_JAFELM010000045.1"/>
</dbReference>